<sequence length="925" mass="104124">MSFAEVGESLGPITATAQQTTNFHYYNTQGDSDNEHDYVGTPPYSNDESTLEGDNSEEGMEGVSDSEEETDNREYHYHNVTTEDEEDEDEEMDVCSSDDSESDETEDEQITQNILPVQNLQNQGFEGGNDFNTYRNGNGITNGNVIDVGNNNLNNSNNGNTANNMLPPIQMLHRNTPPSIPASTLSAPSSSTRSLGSDIQFSDRLLAFNMHARSLNNRDLRQNHHVGNYNIPHFPDGFPVPQPQSIFRFPNVSQPPSYNIRNDVTVSQSTTTASSSSSNISQQKQSPLRFGFPDSQESRDNEMDDDDEDGSSSANSSSSRKRARSISNDWPNNTSNSHFIPSSIQFGSLEPINRDGIGGRSTIGNNLQASTRSSSPLNRSTPGNHAPVINNYQDVTDSPSTPLSPPINYMPHYIPHPNRIPPTYVTYNQPSSNSSQSSSIPIRPQSQQNFFNRIPYVGNTSRRNFPNPTQQLDTLRRPSHHTNEEQQSYNNYTSVGSEVSNVIYPEVIPERRQHHSNVNVHIQNVSQGHRGSSSSSRWTSRDSSNRNRTDVLTRSIIPNPHFRRATIRPSTFTGAGNHSTLNVPLQESSRVVGSDEEPDTAIDLPESSDSEVNITTIPNRGTPWTNRIIRRHDIRQDPNPRDSRQHINHRTLVPPASTNSARNNSSENHVSDEQLTRRIPTEFSSTHQNLNDEHSPLSRIFGSRVRPSSRRDTGTNSSTTSRSNSVRRDTPTRAPIPRLPDMLLHHDRHHNEERGSESRSRAHGLRNSQSRNVRQGGHYIHHHFIPHYPLLENLIDTGELEDFIDMIPEFWGNGIAANPDNYLDEDEFDSSYEGLLRLSERIGDAKPKGVPEHVINTLHTKPYLMSKARSPDERCTICLSEYEHNDWLRDLPCAHDFHKECIDSWFKNSDKCPICRRSILENKEL</sequence>
<dbReference type="PROSITE" id="PS50089">
    <property type="entry name" value="ZF_RING_2"/>
    <property type="match status" value="1"/>
</dbReference>
<dbReference type="Gene3D" id="3.30.40.10">
    <property type="entry name" value="Zinc/RING finger domain, C3HC4 (zinc finger)"/>
    <property type="match status" value="1"/>
</dbReference>
<feature type="compositionally biased region" description="Polar residues" evidence="5">
    <location>
        <begin position="610"/>
        <end position="625"/>
    </location>
</feature>
<feature type="compositionally biased region" description="Acidic residues" evidence="5">
    <location>
        <begin position="82"/>
        <end position="109"/>
    </location>
</feature>
<dbReference type="EMBL" id="WTPW01001413">
    <property type="protein sequence ID" value="KAF0436994.1"/>
    <property type="molecule type" value="Genomic_DNA"/>
</dbReference>
<evidence type="ECO:0000256" key="4">
    <source>
        <dbReference type="PROSITE-ProRule" id="PRU00175"/>
    </source>
</evidence>
<feature type="compositionally biased region" description="Polar residues" evidence="5">
    <location>
        <begin position="568"/>
        <end position="591"/>
    </location>
</feature>
<feature type="compositionally biased region" description="Acidic residues" evidence="5">
    <location>
        <begin position="49"/>
        <end position="71"/>
    </location>
</feature>
<evidence type="ECO:0000256" key="3">
    <source>
        <dbReference type="ARBA" id="ARBA00022833"/>
    </source>
</evidence>
<dbReference type="AlphaFoldDB" id="A0A8H4A5M9"/>
<dbReference type="SUPFAM" id="SSF57850">
    <property type="entry name" value="RING/U-box"/>
    <property type="match status" value="1"/>
</dbReference>
<protein>
    <submittedName>
        <fullName evidence="7">Ring zinc finger protein</fullName>
    </submittedName>
</protein>
<dbReference type="GO" id="GO:0005634">
    <property type="term" value="C:nucleus"/>
    <property type="evidence" value="ECO:0007669"/>
    <property type="project" value="TreeGrafter"/>
</dbReference>
<dbReference type="InterPro" id="IPR051834">
    <property type="entry name" value="RING_finger_E3_ligase"/>
</dbReference>
<feature type="compositionally biased region" description="Low complexity" evidence="5">
    <location>
        <begin position="714"/>
        <end position="724"/>
    </location>
</feature>
<dbReference type="OrthoDB" id="8062037at2759"/>
<dbReference type="PANTHER" id="PTHR45931">
    <property type="entry name" value="SI:CH211-59O9.10"/>
    <property type="match status" value="1"/>
</dbReference>
<feature type="compositionally biased region" description="Polar residues" evidence="5">
    <location>
        <begin position="362"/>
        <end position="383"/>
    </location>
</feature>
<feature type="compositionally biased region" description="Low complexity" evidence="5">
    <location>
        <begin position="428"/>
        <end position="442"/>
    </location>
</feature>
<reference evidence="7 8" key="1">
    <citation type="journal article" date="2019" name="Environ. Microbiol.">
        <title>At the nexus of three kingdoms: the genome of the mycorrhizal fungus Gigaspora margarita provides insights into plant, endobacterial and fungal interactions.</title>
        <authorList>
            <person name="Venice F."/>
            <person name="Ghignone S."/>
            <person name="Salvioli di Fossalunga A."/>
            <person name="Amselem J."/>
            <person name="Novero M."/>
            <person name="Xianan X."/>
            <person name="Sedzielewska Toro K."/>
            <person name="Morin E."/>
            <person name="Lipzen A."/>
            <person name="Grigoriev I.V."/>
            <person name="Henrissat B."/>
            <person name="Martin F.M."/>
            <person name="Bonfante P."/>
        </authorList>
    </citation>
    <scope>NUCLEOTIDE SEQUENCE [LARGE SCALE GENOMIC DNA]</scope>
    <source>
        <strain evidence="7 8">BEG34</strain>
    </source>
</reference>
<evidence type="ECO:0000256" key="1">
    <source>
        <dbReference type="ARBA" id="ARBA00022723"/>
    </source>
</evidence>
<accession>A0A8H4A5M9</accession>
<dbReference type="GO" id="GO:0006511">
    <property type="term" value="P:ubiquitin-dependent protein catabolic process"/>
    <property type="evidence" value="ECO:0007669"/>
    <property type="project" value="TreeGrafter"/>
</dbReference>
<feature type="region of interest" description="Disordered" evidence="5">
    <location>
        <begin position="245"/>
        <end position="442"/>
    </location>
</feature>
<feature type="compositionally biased region" description="Polar residues" evidence="5">
    <location>
        <begin position="458"/>
        <end position="473"/>
    </location>
</feature>
<keyword evidence="3" id="KW-0862">Zinc</keyword>
<dbReference type="GO" id="GO:0008270">
    <property type="term" value="F:zinc ion binding"/>
    <property type="evidence" value="ECO:0007669"/>
    <property type="project" value="UniProtKB-KW"/>
</dbReference>
<feature type="domain" description="RING-type" evidence="6">
    <location>
        <begin position="875"/>
        <end position="916"/>
    </location>
</feature>
<evidence type="ECO:0000256" key="5">
    <source>
        <dbReference type="SAM" id="MobiDB-lite"/>
    </source>
</evidence>
<keyword evidence="1" id="KW-0479">Metal-binding</keyword>
<feature type="compositionally biased region" description="Polar residues" evidence="5">
    <location>
        <begin position="251"/>
        <end position="264"/>
    </location>
</feature>
<feature type="compositionally biased region" description="Basic and acidic residues" evidence="5">
    <location>
        <begin position="539"/>
        <end position="551"/>
    </location>
</feature>
<organism evidence="7 8">
    <name type="scientific">Gigaspora margarita</name>
    <dbReference type="NCBI Taxonomy" id="4874"/>
    <lineage>
        <taxon>Eukaryota</taxon>
        <taxon>Fungi</taxon>
        <taxon>Fungi incertae sedis</taxon>
        <taxon>Mucoromycota</taxon>
        <taxon>Glomeromycotina</taxon>
        <taxon>Glomeromycetes</taxon>
        <taxon>Diversisporales</taxon>
        <taxon>Gigasporaceae</taxon>
        <taxon>Gigaspora</taxon>
    </lineage>
</organism>
<dbReference type="PANTHER" id="PTHR45931:SF3">
    <property type="entry name" value="RING ZINC FINGER-CONTAINING PROTEIN"/>
    <property type="match status" value="1"/>
</dbReference>
<gene>
    <name evidence="7" type="ORF">F8M41_004542</name>
</gene>
<feature type="compositionally biased region" description="Polar residues" evidence="5">
    <location>
        <begin position="656"/>
        <end position="668"/>
    </location>
</feature>
<dbReference type="SMART" id="SM00184">
    <property type="entry name" value="RING"/>
    <property type="match status" value="1"/>
</dbReference>
<keyword evidence="8" id="KW-1185">Reference proteome</keyword>
<feature type="compositionally biased region" description="Polar residues" evidence="5">
    <location>
        <begin position="390"/>
        <end position="401"/>
    </location>
</feature>
<evidence type="ECO:0000313" key="7">
    <source>
        <dbReference type="EMBL" id="KAF0436994.1"/>
    </source>
</evidence>
<evidence type="ECO:0000313" key="8">
    <source>
        <dbReference type="Proteomes" id="UP000439903"/>
    </source>
</evidence>
<feature type="region of interest" description="Disordered" evidence="5">
    <location>
        <begin position="458"/>
        <end position="492"/>
    </location>
</feature>
<dbReference type="InterPro" id="IPR013083">
    <property type="entry name" value="Znf_RING/FYVE/PHD"/>
</dbReference>
<comment type="caution">
    <text evidence="7">The sequence shown here is derived from an EMBL/GenBank/DDBJ whole genome shotgun (WGS) entry which is preliminary data.</text>
</comment>
<feature type="compositionally biased region" description="Basic and acidic residues" evidence="5">
    <location>
        <begin position="669"/>
        <end position="680"/>
    </location>
</feature>
<dbReference type="Pfam" id="PF13639">
    <property type="entry name" value="zf-RING_2"/>
    <property type="match status" value="1"/>
</dbReference>
<name>A0A8H4A5M9_GIGMA</name>
<dbReference type="GO" id="GO:0061630">
    <property type="term" value="F:ubiquitin protein ligase activity"/>
    <property type="evidence" value="ECO:0007669"/>
    <property type="project" value="TreeGrafter"/>
</dbReference>
<feature type="compositionally biased region" description="Polar residues" evidence="5">
    <location>
        <begin position="329"/>
        <end position="346"/>
    </location>
</feature>
<proteinExistence type="predicted"/>
<feature type="compositionally biased region" description="Basic and acidic residues" evidence="5">
    <location>
        <begin position="634"/>
        <end position="645"/>
    </location>
</feature>
<feature type="region of interest" description="Disordered" evidence="5">
    <location>
        <begin position="523"/>
        <end position="769"/>
    </location>
</feature>
<evidence type="ECO:0000256" key="2">
    <source>
        <dbReference type="ARBA" id="ARBA00022771"/>
    </source>
</evidence>
<dbReference type="Proteomes" id="UP000439903">
    <property type="component" value="Unassembled WGS sequence"/>
</dbReference>
<feature type="compositionally biased region" description="Low complexity" evidence="5">
    <location>
        <begin position="265"/>
        <end position="286"/>
    </location>
</feature>
<dbReference type="InterPro" id="IPR001841">
    <property type="entry name" value="Znf_RING"/>
</dbReference>
<feature type="region of interest" description="Disordered" evidence="5">
    <location>
        <begin position="25"/>
        <end position="127"/>
    </location>
</feature>
<keyword evidence="2 4" id="KW-0863">Zinc-finger</keyword>
<feature type="compositionally biased region" description="Polar residues" evidence="5">
    <location>
        <begin position="110"/>
        <end position="127"/>
    </location>
</feature>
<evidence type="ECO:0000259" key="6">
    <source>
        <dbReference type="PROSITE" id="PS50089"/>
    </source>
</evidence>
<feature type="compositionally biased region" description="Basic and acidic residues" evidence="5">
    <location>
        <begin position="743"/>
        <end position="760"/>
    </location>
</feature>